<sequence>MATIAIIGEAVRVAGYGLAGALVLPAENADEVRTAWRDLGPEVAVVILTPAAATSLGDTSGGPLRVVMPA</sequence>
<name>A0ABV3GGP3_MICGL</name>
<evidence type="ECO:0000313" key="1">
    <source>
        <dbReference type="EMBL" id="MEV0970815.1"/>
    </source>
</evidence>
<protein>
    <recommendedName>
        <fullName evidence="3">ATPase</fullName>
    </recommendedName>
</protein>
<evidence type="ECO:0000313" key="2">
    <source>
        <dbReference type="Proteomes" id="UP001551675"/>
    </source>
</evidence>
<reference evidence="1 2" key="1">
    <citation type="submission" date="2024-06" db="EMBL/GenBank/DDBJ databases">
        <title>The Natural Products Discovery Center: Release of the First 8490 Sequenced Strains for Exploring Actinobacteria Biosynthetic Diversity.</title>
        <authorList>
            <person name="Kalkreuter E."/>
            <person name="Kautsar S.A."/>
            <person name="Yang D."/>
            <person name="Bader C.D."/>
            <person name="Teijaro C.N."/>
            <person name="Fluegel L."/>
            <person name="Davis C.M."/>
            <person name="Simpson J.R."/>
            <person name="Lauterbach L."/>
            <person name="Steele A.D."/>
            <person name="Gui C."/>
            <person name="Meng S."/>
            <person name="Li G."/>
            <person name="Viehrig K."/>
            <person name="Ye F."/>
            <person name="Su P."/>
            <person name="Kiefer A.F."/>
            <person name="Nichols A."/>
            <person name="Cepeda A.J."/>
            <person name="Yan W."/>
            <person name="Fan B."/>
            <person name="Jiang Y."/>
            <person name="Adhikari A."/>
            <person name="Zheng C.-J."/>
            <person name="Schuster L."/>
            <person name="Cowan T.M."/>
            <person name="Smanski M.J."/>
            <person name="Chevrette M.G."/>
            <person name="De Carvalho L.P.S."/>
            <person name="Shen B."/>
        </authorList>
    </citation>
    <scope>NUCLEOTIDE SEQUENCE [LARGE SCALE GENOMIC DNA]</scope>
    <source>
        <strain evidence="1 2">NPDC050100</strain>
    </source>
</reference>
<dbReference type="Proteomes" id="UP001551675">
    <property type="component" value="Unassembled WGS sequence"/>
</dbReference>
<dbReference type="EMBL" id="JBFALK010000010">
    <property type="protein sequence ID" value="MEV0970815.1"/>
    <property type="molecule type" value="Genomic_DNA"/>
</dbReference>
<comment type="caution">
    <text evidence="1">The sequence shown here is derived from an EMBL/GenBank/DDBJ whole genome shotgun (WGS) entry which is preliminary data.</text>
</comment>
<proteinExistence type="predicted"/>
<evidence type="ECO:0008006" key="3">
    <source>
        <dbReference type="Google" id="ProtNLM"/>
    </source>
</evidence>
<keyword evidence="2" id="KW-1185">Reference proteome</keyword>
<dbReference type="RefSeq" id="WP_358134506.1">
    <property type="nucleotide sequence ID" value="NZ_JBFALK010000010.1"/>
</dbReference>
<accession>A0ABV3GGP3</accession>
<organism evidence="1 2">
    <name type="scientific">Microtetraspora glauca</name>
    <dbReference type="NCBI Taxonomy" id="1996"/>
    <lineage>
        <taxon>Bacteria</taxon>
        <taxon>Bacillati</taxon>
        <taxon>Actinomycetota</taxon>
        <taxon>Actinomycetes</taxon>
        <taxon>Streptosporangiales</taxon>
        <taxon>Streptosporangiaceae</taxon>
        <taxon>Microtetraspora</taxon>
    </lineage>
</organism>
<gene>
    <name evidence="1" type="ORF">AB0I59_19455</name>
</gene>